<evidence type="ECO:0000313" key="2">
    <source>
        <dbReference type="EMBL" id="MPR28085.1"/>
    </source>
</evidence>
<comment type="caution">
    <text evidence="2">The sequence shown here is derived from an EMBL/GenBank/DDBJ whole genome shotgun (WGS) entry which is preliminary data.</text>
</comment>
<keyword evidence="1" id="KW-0732">Signal</keyword>
<dbReference type="RefSeq" id="WP_152714389.1">
    <property type="nucleotide sequence ID" value="NZ_VOSJ01000123.1"/>
</dbReference>
<gene>
    <name evidence="2" type="ORF">FS320_23710</name>
</gene>
<evidence type="ECO:0000313" key="3">
    <source>
        <dbReference type="Proteomes" id="UP000403266"/>
    </source>
</evidence>
<proteinExistence type="predicted"/>
<keyword evidence="3" id="KW-1185">Reference proteome</keyword>
<evidence type="ECO:0000256" key="1">
    <source>
        <dbReference type="SAM" id="SignalP"/>
    </source>
</evidence>
<dbReference type="AlphaFoldDB" id="A0A5N7MM28"/>
<accession>A0A5N7MM28</accession>
<reference evidence="2 3" key="1">
    <citation type="journal article" date="2019" name="Syst. Appl. Microbiol.">
        <title>Microvirga tunisiensis sp. nov., a root nodule symbiotic bacterium isolated from Lupinus micranthus and L. luteus grown in Northern Tunisia.</title>
        <authorList>
            <person name="Msaddak A."/>
            <person name="Rejili M."/>
            <person name="Duran D."/>
            <person name="Mars M."/>
            <person name="Palacios J.M."/>
            <person name="Ruiz-Argueso T."/>
            <person name="Rey L."/>
            <person name="Imperial J."/>
        </authorList>
    </citation>
    <scope>NUCLEOTIDE SEQUENCE [LARGE SCALE GENOMIC DNA]</scope>
    <source>
        <strain evidence="2 3">Lmie10</strain>
    </source>
</reference>
<dbReference type="Proteomes" id="UP000403266">
    <property type="component" value="Unassembled WGS sequence"/>
</dbReference>
<organism evidence="2 3">
    <name type="scientific">Microvirga tunisiensis</name>
    <dbReference type="NCBI Taxonomy" id="2108360"/>
    <lineage>
        <taxon>Bacteria</taxon>
        <taxon>Pseudomonadati</taxon>
        <taxon>Pseudomonadota</taxon>
        <taxon>Alphaproteobacteria</taxon>
        <taxon>Hyphomicrobiales</taxon>
        <taxon>Methylobacteriaceae</taxon>
        <taxon>Microvirga</taxon>
    </lineage>
</organism>
<feature type="signal peptide" evidence="1">
    <location>
        <begin position="1"/>
        <end position="25"/>
    </location>
</feature>
<feature type="chain" id="PRO_5030135564" evidence="1">
    <location>
        <begin position="26"/>
        <end position="173"/>
    </location>
</feature>
<name>A0A5N7MM28_9HYPH</name>
<protein>
    <submittedName>
        <fullName evidence="2">Uncharacterized protein</fullName>
    </submittedName>
</protein>
<sequence>MNRLSHRLSCAVILLLCGATGSAGAAPSVFDLYAGSFSGSGTIVEGPDADSHQVRCRFTILQQGATGLSLQGTCWAYLIVARSVSARLSWDLRSGQVTGTYTGSRVGTAQLTGRQLGNDFDLAIEWPKPLYGDTTARMRVVSLDSDHFRIVVTDRIGLNGPVRATTDLTLLRQ</sequence>
<dbReference type="OrthoDB" id="7889051at2"/>
<dbReference type="EMBL" id="VOSK01000123">
    <property type="protein sequence ID" value="MPR28085.1"/>
    <property type="molecule type" value="Genomic_DNA"/>
</dbReference>